<keyword evidence="3" id="KW-1185">Reference proteome</keyword>
<dbReference type="STRING" id="487685.SAMN04488696_0865"/>
<evidence type="ECO:0000313" key="3">
    <source>
        <dbReference type="Proteomes" id="UP000198535"/>
    </source>
</evidence>
<evidence type="ECO:0000259" key="1">
    <source>
        <dbReference type="SMART" id="SM00871"/>
    </source>
</evidence>
<dbReference type="InterPro" id="IPR011256">
    <property type="entry name" value="Reg_factor_effector_dom_sf"/>
</dbReference>
<dbReference type="OrthoDB" id="140152at2157"/>
<dbReference type="Pfam" id="PF06445">
    <property type="entry name" value="GyrI-like"/>
    <property type="match status" value="1"/>
</dbReference>
<evidence type="ECO:0000313" key="2">
    <source>
        <dbReference type="EMBL" id="SFM30724.1"/>
    </source>
</evidence>
<dbReference type="InterPro" id="IPR029442">
    <property type="entry name" value="GyrI-like"/>
</dbReference>
<dbReference type="Gene3D" id="3.20.80.10">
    <property type="entry name" value="Regulatory factor, effector binding domain"/>
    <property type="match status" value="1"/>
</dbReference>
<dbReference type="InterPro" id="IPR050908">
    <property type="entry name" value="SmbC-like"/>
</dbReference>
<dbReference type="RefSeq" id="WP_091933581.1">
    <property type="nucleotide sequence ID" value="NZ_FOUJ01000001.1"/>
</dbReference>
<dbReference type="PANTHER" id="PTHR40055">
    <property type="entry name" value="TRANSCRIPTIONAL REGULATOR YGIV-RELATED"/>
    <property type="match status" value="1"/>
</dbReference>
<reference evidence="3" key="1">
    <citation type="submission" date="2016-10" db="EMBL/GenBank/DDBJ databases">
        <authorList>
            <person name="Varghese N."/>
            <person name="Submissions S."/>
        </authorList>
    </citation>
    <scope>NUCLEOTIDE SEQUENCE [LARGE SCALE GENOMIC DNA]</scope>
    <source>
        <strain evidence="3">Mob M</strain>
    </source>
</reference>
<dbReference type="SUPFAM" id="SSF55136">
    <property type="entry name" value="Probable bacterial effector-binding domain"/>
    <property type="match status" value="1"/>
</dbReference>
<gene>
    <name evidence="2" type="ORF">SAMN04488696_0865</name>
</gene>
<proteinExistence type="predicted"/>
<dbReference type="Proteomes" id="UP000198535">
    <property type="component" value="Unassembled WGS sequence"/>
</dbReference>
<dbReference type="PANTHER" id="PTHR40055:SF1">
    <property type="entry name" value="TRANSCRIPTIONAL REGULATOR YGIV-RELATED"/>
    <property type="match status" value="1"/>
</dbReference>
<name>A0A1I4PSL6_9EURY</name>
<protein>
    <submittedName>
        <fullName evidence="2">AraC family transcriptional regulator</fullName>
    </submittedName>
</protein>
<sequence>MEIINEPEITNIDERTVAYVPFVGNYIGKEEVFAELFGELLGWAIPRDLIGPDTLMLSAYYDDPGVTPPEELKLDVCMTIGDTVEVAGNVKKKILPGGKYVVMRAELIGAEEYAPAWEKIVEWLVQNKLEIDMSRASYEVYLNSPEEHPEKHHIVDICMPVLG</sequence>
<feature type="domain" description="AraC effector-binding" evidence="1">
    <location>
        <begin position="5"/>
        <end position="162"/>
    </location>
</feature>
<dbReference type="SMART" id="SM00871">
    <property type="entry name" value="AraC_E_bind"/>
    <property type="match status" value="1"/>
</dbReference>
<accession>A0A1I4PSL6</accession>
<dbReference type="EMBL" id="FOUJ01000001">
    <property type="protein sequence ID" value="SFM30724.1"/>
    <property type="molecule type" value="Genomic_DNA"/>
</dbReference>
<dbReference type="AlphaFoldDB" id="A0A1I4PSL6"/>
<dbReference type="InterPro" id="IPR010499">
    <property type="entry name" value="AraC_E-bd"/>
</dbReference>
<organism evidence="2 3">
    <name type="scientific">Methanolobus profundi</name>
    <dbReference type="NCBI Taxonomy" id="487685"/>
    <lineage>
        <taxon>Archaea</taxon>
        <taxon>Methanobacteriati</taxon>
        <taxon>Methanobacteriota</taxon>
        <taxon>Stenosarchaea group</taxon>
        <taxon>Methanomicrobia</taxon>
        <taxon>Methanosarcinales</taxon>
        <taxon>Methanosarcinaceae</taxon>
        <taxon>Methanolobus</taxon>
    </lineage>
</organism>